<reference evidence="2 3" key="1">
    <citation type="journal article" date="2011" name="J. Bacteriol.">
        <title>Genome sequence of the verrucomicrobium Opitutus terrae PB90-1, an abundant inhabitant of rice paddy soil ecosystems.</title>
        <authorList>
            <person name="van Passel M.W."/>
            <person name="Kant R."/>
            <person name="Palva A."/>
            <person name="Copeland A."/>
            <person name="Lucas S."/>
            <person name="Lapidus A."/>
            <person name="Glavina del Rio T."/>
            <person name="Pitluck S."/>
            <person name="Goltsman E."/>
            <person name="Clum A."/>
            <person name="Sun H."/>
            <person name="Schmutz J."/>
            <person name="Larimer F.W."/>
            <person name="Land M.L."/>
            <person name="Hauser L."/>
            <person name="Kyrpides N."/>
            <person name="Mikhailova N."/>
            <person name="Richardson P.P."/>
            <person name="Janssen P.H."/>
            <person name="de Vos W.M."/>
            <person name="Smidt H."/>
        </authorList>
    </citation>
    <scope>NUCLEOTIDE SEQUENCE [LARGE SCALE GENOMIC DNA]</scope>
    <source>
        <strain evidence="3">DSM 11246 / JCM 15787 / PB90-1</strain>
    </source>
</reference>
<proteinExistence type="predicted"/>
<dbReference type="EMBL" id="CP001032">
    <property type="protein sequence ID" value="ACB76691.1"/>
    <property type="molecule type" value="Genomic_DNA"/>
</dbReference>
<keyword evidence="3" id="KW-1185">Reference proteome</keyword>
<protein>
    <submittedName>
        <fullName evidence="2">Uncharacterized protein</fullName>
    </submittedName>
</protein>
<sequence length="134" mass="14544">MSDDADIERESDRAIAIEEMHLEHVADLRRHNRQLLWFAAALLVLLGMFAWALITLAERVTVFYMPPARAKAAASAESSELRAGPLKLYTSDFHSRAGGARSFRGLDPAALGPAAQRTLRGGDLSVAPQESGSL</sequence>
<evidence type="ECO:0000313" key="3">
    <source>
        <dbReference type="Proteomes" id="UP000007013"/>
    </source>
</evidence>
<keyword evidence="1" id="KW-1133">Transmembrane helix</keyword>
<dbReference type="RefSeq" id="WP_012376220.1">
    <property type="nucleotide sequence ID" value="NC_010571.1"/>
</dbReference>
<dbReference type="HOGENOM" id="CLU_1894112_0_0_0"/>
<feature type="transmembrane region" description="Helical" evidence="1">
    <location>
        <begin position="35"/>
        <end position="57"/>
    </location>
</feature>
<dbReference type="STRING" id="452637.Oter_3414"/>
<evidence type="ECO:0000256" key="1">
    <source>
        <dbReference type="SAM" id="Phobius"/>
    </source>
</evidence>
<accession>B1ZU82</accession>
<dbReference type="AlphaFoldDB" id="B1ZU82"/>
<keyword evidence="1" id="KW-0472">Membrane</keyword>
<keyword evidence="1" id="KW-0812">Transmembrane</keyword>
<dbReference type="KEGG" id="ote:Oter_3414"/>
<organism evidence="2 3">
    <name type="scientific">Opitutus terrae (strain DSM 11246 / JCM 15787 / PB90-1)</name>
    <dbReference type="NCBI Taxonomy" id="452637"/>
    <lineage>
        <taxon>Bacteria</taxon>
        <taxon>Pseudomonadati</taxon>
        <taxon>Verrucomicrobiota</taxon>
        <taxon>Opitutia</taxon>
        <taxon>Opitutales</taxon>
        <taxon>Opitutaceae</taxon>
        <taxon>Opitutus</taxon>
    </lineage>
</organism>
<name>B1ZU82_OPITP</name>
<evidence type="ECO:0000313" key="2">
    <source>
        <dbReference type="EMBL" id="ACB76691.1"/>
    </source>
</evidence>
<dbReference type="Proteomes" id="UP000007013">
    <property type="component" value="Chromosome"/>
</dbReference>
<gene>
    <name evidence="2" type="ordered locus">Oter_3414</name>
</gene>